<evidence type="ECO:0000256" key="4">
    <source>
        <dbReference type="ARBA" id="ARBA00023125"/>
    </source>
</evidence>
<evidence type="ECO:0000256" key="1">
    <source>
        <dbReference type="ARBA" id="ARBA00005820"/>
    </source>
</evidence>
<dbReference type="OrthoDB" id="5521887at2"/>
<evidence type="ECO:0000256" key="2">
    <source>
        <dbReference type="ARBA" id="ARBA00023012"/>
    </source>
</evidence>
<dbReference type="EMBL" id="PYBW01000155">
    <property type="protein sequence ID" value="PYC67058.1"/>
    <property type="molecule type" value="Genomic_DNA"/>
</dbReference>
<dbReference type="InterPro" id="IPR005158">
    <property type="entry name" value="BTAD"/>
</dbReference>
<evidence type="ECO:0000256" key="3">
    <source>
        <dbReference type="ARBA" id="ARBA00023015"/>
    </source>
</evidence>
<protein>
    <recommendedName>
        <fullName evidence="7">OmpR/PhoB-type domain-containing protein</fullName>
    </recommendedName>
</protein>
<comment type="similarity">
    <text evidence="1">Belongs to the AfsR/DnrI/RedD regulatory family.</text>
</comment>
<gene>
    <name evidence="8" type="ORF">C7C46_30620</name>
</gene>
<dbReference type="InterPro" id="IPR027417">
    <property type="entry name" value="P-loop_NTPase"/>
</dbReference>
<dbReference type="GO" id="GO:0000160">
    <property type="term" value="P:phosphorelay signal transduction system"/>
    <property type="evidence" value="ECO:0007669"/>
    <property type="project" value="UniProtKB-KW"/>
</dbReference>
<dbReference type="InterPro" id="IPR016032">
    <property type="entry name" value="Sig_transdc_resp-reg_C-effctor"/>
</dbReference>
<dbReference type="SMART" id="SM01043">
    <property type="entry name" value="BTAD"/>
    <property type="match status" value="1"/>
</dbReference>
<dbReference type="SUPFAM" id="SSF48452">
    <property type="entry name" value="TPR-like"/>
    <property type="match status" value="1"/>
</dbReference>
<dbReference type="PRINTS" id="PR00364">
    <property type="entry name" value="DISEASERSIST"/>
</dbReference>
<dbReference type="CDD" id="cd15831">
    <property type="entry name" value="BTAD"/>
    <property type="match status" value="1"/>
</dbReference>
<keyword evidence="2" id="KW-0902">Two-component regulatory system</keyword>
<accession>A0A2V4N7W7</accession>
<dbReference type="PROSITE" id="PS51755">
    <property type="entry name" value="OMPR_PHOB"/>
    <property type="match status" value="1"/>
</dbReference>
<dbReference type="GO" id="GO:0006355">
    <property type="term" value="P:regulation of DNA-templated transcription"/>
    <property type="evidence" value="ECO:0007669"/>
    <property type="project" value="InterPro"/>
</dbReference>
<dbReference type="RefSeq" id="WP_110673192.1">
    <property type="nucleotide sequence ID" value="NZ_PYBW01000155.1"/>
</dbReference>
<feature type="domain" description="OmpR/PhoB-type" evidence="7">
    <location>
        <begin position="1"/>
        <end position="105"/>
    </location>
</feature>
<dbReference type="SUPFAM" id="SSF46894">
    <property type="entry name" value="C-terminal effector domain of the bipartite response regulators"/>
    <property type="match status" value="1"/>
</dbReference>
<dbReference type="PANTHER" id="PTHR35807">
    <property type="entry name" value="TRANSCRIPTIONAL REGULATOR REDD-RELATED"/>
    <property type="match status" value="1"/>
</dbReference>
<keyword evidence="3" id="KW-0805">Transcription regulation</keyword>
<dbReference type="InterPro" id="IPR001867">
    <property type="entry name" value="OmpR/PhoB-type_DNA-bd"/>
</dbReference>
<dbReference type="SMART" id="SM00862">
    <property type="entry name" value="Trans_reg_C"/>
    <property type="match status" value="1"/>
</dbReference>
<keyword evidence="9" id="KW-1185">Reference proteome</keyword>
<evidence type="ECO:0000256" key="6">
    <source>
        <dbReference type="PROSITE-ProRule" id="PRU01091"/>
    </source>
</evidence>
<name>A0A2V4N7W7_9ACTN</name>
<proteinExistence type="inferred from homology"/>
<evidence type="ECO:0000259" key="7">
    <source>
        <dbReference type="PROSITE" id="PS51755"/>
    </source>
</evidence>
<dbReference type="InterPro" id="IPR036388">
    <property type="entry name" value="WH-like_DNA-bd_sf"/>
</dbReference>
<comment type="caution">
    <text evidence="8">The sequence shown here is derived from an EMBL/GenBank/DDBJ whole genome shotgun (WGS) entry which is preliminary data.</text>
</comment>
<dbReference type="Gene3D" id="3.40.50.300">
    <property type="entry name" value="P-loop containing nucleotide triphosphate hydrolases"/>
    <property type="match status" value="1"/>
</dbReference>
<dbReference type="Proteomes" id="UP000248039">
    <property type="component" value="Unassembled WGS sequence"/>
</dbReference>
<dbReference type="InterPro" id="IPR011990">
    <property type="entry name" value="TPR-like_helical_dom_sf"/>
</dbReference>
<keyword evidence="4 6" id="KW-0238">DNA-binding</keyword>
<dbReference type="AlphaFoldDB" id="A0A2V4N7W7"/>
<sequence length="605" mass="62622">MEPGGAAGLRYELLGPLRVRRGTQLLAAGPVMQRAVLAVLLLAGGEPVPREQIVQGVWGSRAGVNAPALVATYVARLRRVLDPDRPPRSLGGVLATRGTAYRLAPGELDLHAFEAARARARAEQAAGEPARAAQTLQEALGLWRGAGLDGLPGPFAALHRARLAELRLAAQEEYWELALRLGRHHEAVPELRLLLAAQPQRERLCALLMLALHRAGRPAEALAAYGRLRRQLISDQGLEPGREVTALQARILRADPELAAPAGPPGPALRPLCVPAQLPSDLADFTGRSAQLRVLVRQLGGGRRAGAVPVAVVSGPPGTGKTALAVHAAHRLRAQYPDGQLFAALHGADQQPVPPGEVLGRFLADLGVAPAEQPGEPERRAALFRSVSAGRRLLLVLDDAAGEAQLAPLLPGSPSCAVLVTARGRLAALPGVRAVPLDQLAPLEAERLWRRLLAEAGLAGLPVVAADQAAVLAACEGLPLALRAAAARLAAHPGRGPAALAARLTDPAARLAELSPAGGGVAAALDSARRRLARAPGGAAALALLARLAAAHPGGADEVSCSPEELLELLAEYGLAVPTPAGRYRIPALTASFGRAADGARMESG</sequence>
<dbReference type="Gene3D" id="1.10.10.10">
    <property type="entry name" value="Winged helix-like DNA-binding domain superfamily/Winged helix DNA-binding domain"/>
    <property type="match status" value="1"/>
</dbReference>
<keyword evidence="5" id="KW-0804">Transcription</keyword>
<dbReference type="InterPro" id="IPR051677">
    <property type="entry name" value="AfsR-DnrI-RedD_regulator"/>
</dbReference>
<dbReference type="GO" id="GO:0003677">
    <property type="term" value="F:DNA binding"/>
    <property type="evidence" value="ECO:0007669"/>
    <property type="project" value="UniProtKB-UniRule"/>
</dbReference>
<evidence type="ECO:0000313" key="8">
    <source>
        <dbReference type="EMBL" id="PYC67058.1"/>
    </source>
</evidence>
<dbReference type="Pfam" id="PF00486">
    <property type="entry name" value="Trans_reg_C"/>
    <property type="match status" value="1"/>
</dbReference>
<evidence type="ECO:0000313" key="9">
    <source>
        <dbReference type="Proteomes" id="UP000248039"/>
    </source>
</evidence>
<dbReference type="Pfam" id="PF03704">
    <property type="entry name" value="BTAD"/>
    <property type="match status" value="1"/>
</dbReference>
<organism evidence="8 9">
    <name type="scientific">Streptomyces tateyamensis</name>
    <dbReference type="NCBI Taxonomy" id="565073"/>
    <lineage>
        <taxon>Bacteria</taxon>
        <taxon>Bacillati</taxon>
        <taxon>Actinomycetota</taxon>
        <taxon>Actinomycetes</taxon>
        <taxon>Kitasatosporales</taxon>
        <taxon>Streptomycetaceae</taxon>
        <taxon>Streptomyces</taxon>
    </lineage>
</organism>
<feature type="DNA-binding region" description="OmpR/PhoB-type" evidence="6">
    <location>
        <begin position="1"/>
        <end position="105"/>
    </location>
</feature>
<dbReference type="SUPFAM" id="SSF52540">
    <property type="entry name" value="P-loop containing nucleoside triphosphate hydrolases"/>
    <property type="match status" value="1"/>
</dbReference>
<reference evidence="8 9" key="1">
    <citation type="submission" date="2018-03" db="EMBL/GenBank/DDBJ databases">
        <title>Bioinformatic expansion and discovery of thiopeptide antibiotics.</title>
        <authorList>
            <person name="Schwalen C.J."/>
            <person name="Hudson G.A."/>
            <person name="Mitchell D.A."/>
        </authorList>
    </citation>
    <scope>NUCLEOTIDE SEQUENCE [LARGE SCALE GENOMIC DNA]</scope>
    <source>
        <strain evidence="8 9">ATCC 21389</strain>
    </source>
</reference>
<dbReference type="PANTHER" id="PTHR35807:SF1">
    <property type="entry name" value="TRANSCRIPTIONAL REGULATOR REDD"/>
    <property type="match status" value="1"/>
</dbReference>
<dbReference type="Gene3D" id="1.25.40.10">
    <property type="entry name" value="Tetratricopeptide repeat domain"/>
    <property type="match status" value="1"/>
</dbReference>
<evidence type="ECO:0000256" key="5">
    <source>
        <dbReference type="ARBA" id="ARBA00023163"/>
    </source>
</evidence>